<dbReference type="STRING" id="745531.A0A0C3P304"/>
<dbReference type="InterPro" id="IPR036322">
    <property type="entry name" value="WD40_repeat_dom_sf"/>
</dbReference>
<protein>
    <recommendedName>
        <fullName evidence="3">Anaphase-promoting complex subunit 4 WD40 domain-containing protein</fullName>
    </recommendedName>
</protein>
<keyword evidence="2" id="KW-1185">Reference proteome</keyword>
<gene>
    <name evidence="1" type="ORF">PHLGIDRAFT_124188</name>
</gene>
<dbReference type="EMBL" id="KN840440">
    <property type="protein sequence ID" value="KIP12284.1"/>
    <property type="molecule type" value="Genomic_DNA"/>
</dbReference>
<reference evidence="1 2" key="1">
    <citation type="journal article" date="2014" name="PLoS Genet.">
        <title>Analysis of the Phlebiopsis gigantea genome, transcriptome and secretome provides insight into its pioneer colonization strategies of wood.</title>
        <authorList>
            <person name="Hori C."/>
            <person name="Ishida T."/>
            <person name="Igarashi K."/>
            <person name="Samejima M."/>
            <person name="Suzuki H."/>
            <person name="Master E."/>
            <person name="Ferreira P."/>
            <person name="Ruiz-Duenas F.J."/>
            <person name="Held B."/>
            <person name="Canessa P."/>
            <person name="Larrondo L.F."/>
            <person name="Schmoll M."/>
            <person name="Druzhinina I.S."/>
            <person name="Kubicek C.P."/>
            <person name="Gaskell J.A."/>
            <person name="Kersten P."/>
            <person name="St John F."/>
            <person name="Glasner J."/>
            <person name="Sabat G."/>
            <person name="Splinter BonDurant S."/>
            <person name="Syed K."/>
            <person name="Yadav J."/>
            <person name="Mgbeahuruike A.C."/>
            <person name="Kovalchuk A."/>
            <person name="Asiegbu F.O."/>
            <person name="Lackner G."/>
            <person name="Hoffmeister D."/>
            <person name="Rencoret J."/>
            <person name="Gutierrez A."/>
            <person name="Sun H."/>
            <person name="Lindquist E."/>
            <person name="Barry K."/>
            <person name="Riley R."/>
            <person name="Grigoriev I.V."/>
            <person name="Henrissat B."/>
            <person name="Kues U."/>
            <person name="Berka R.M."/>
            <person name="Martinez A.T."/>
            <person name="Covert S.F."/>
            <person name="Blanchette R.A."/>
            <person name="Cullen D."/>
        </authorList>
    </citation>
    <scope>NUCLEOTIDE SEQUENCE [LARGE SCALE GENOMIC DNA]</scope>
    <source>
        <strain evidence="1 2">11061_1 CR5-6</strain>
    </source>
</reference>
<dbReference type="OrthoDB" id="2161379at2759"/>
<evidence type="ECO:0000313" key="2">
    <source>
        <dbReference type="Proteomes" id="UP000053257"/>
    </source>
</evidence>
<dbReference type="Gene3D" id="2.130.10.10">
    <property type="entry name" value="YVTN repeat-like/Quinoprotein amine dehydrogenase"/>
    <property type="match status" value="2"/>
</dbReference>
<dbReference type="PANTHER" id="PTHR45296:SF1">
    <property type="entry name" value="TRANSDUCIN_WD40 REPEAT-LIKE SUPERFAMILY PROTEIN"/>
    <property type="match status" value="1"/>
</dbReference>
<dbReference type="InterPro" id="IPR015943">
    <property type="entry name" value="WD40/YVTN_repeat-like_dom_sf"/>
</dbReference>
<accession>A0A0C3P304</accession>
<sequence length="359" mass="38045">MYSHTFELSVPSPASAVSFGVSDQLAVGSEDGSVRIYQLPSTKVVKAIQGLGQDVASLAWVYEKTPSAPHLWVASGTKAFLFNCGLEKLILTSADASQALVLGEDDEDVINELSINDSKKCLAFATDAGTVGVVDLSSMSVTRMKAMHTSICSSAKFVPGRPSELLSGGYDSSLLHFDFKQNTVLSRFDITSPPPSSGISLSPPFVLSTALSAGGLICATTADGRLWIGSGGDKLAPSADKKKRVRRWQGLKESEGCFFQIADGPVVGSAFLPDGTSLLTSTLLGRLARHDLAYNDDQHIHTKVSWSAEVKSLAKVNAIAVSDGWLTICGISKAGRGMVEVWQFSRAEVAVEALSKLPM</sequence>
<organism evidence="1 2">
    <name type="scientific">Phlebiopsis gigantea (strain 11061_1 CR5-6)</name>
    <name type="common">White-rot fungus</name>
    <name type="synonym">Peniophora gigantea</name>
    <dbReference type="NCBI Taxonomy" id="745531"/>
    <lineage>
        <taxon>Eukaryota</taxon>
        <taxon>Fungi</taxon>
        <taxon>Dikarya</taxon>
        <taxon>Basidiomycota</taxon>
        <taxon>Agaricomycotina</taxon>
        <taxon>Agaricomycetes</taxon>
        <taxon>Polyporales</taxon>
        <taxon>Phanerochaetaceae</taxon>
        <taxon>Phlebiopsis</taxon>
    </lineage>
</organism>
<dbReference type="AlphaFoldDB" id="A0A0C3P304"/>
<evidence type="ECO:0000313" key="1">
    <source>
        <dbReference type="EMBL" id="KIP12284.1"/>
    </source>
</evidence>
<dbReference type="HOGENOM" id="CLU_066072_0_0_1"/>
<dbReference type="PANTHER" id="PTHR45296">
    <property type="entry name" value="TRANSDUCIN/WD40 REPEAT-LIKE SUPERFAMILY PROTEIN"/>
    <property type="match status" value="1"/>
</dbReference>
<proteinExistence type="predicted"/>
<dbReference type="SUPFAM" id="SSF50978">
    <property type="entry name" value="WD40 repeat-like"/>
    <property type="match status" value="1"/>
</dbReference>
<dbReference type="Proteomes" id="UP000053257">
    <property type="component" value="Unassembled WGS sequence"/>
</dbReference>
<dbReference type="InterPro" id="IPR001680">
    <property type="entry name" value="WD40_rpt"/>
</dbReference>
<name>A0A0C3P304_PHLG1</name>
<evidence type="ECO:0008006" key="3">
    <source>
        <dbReference type="Google" id="ProtNLM"/>
    </source>
</evidence>
<dbReference type="SMART" id="SM00320">
    <property type="entry name" value="WD40"/>
    <property type="match status" value="2"/>
</dbReference>